<reference evidence="14 15" key="2">
    <citation type="journal article" date="2019" name="G3 (Bethesda)">
        <title>Hybrid Assembly of the Genome of the Entomopathogenic Nematode Steinernema carpocapsae Identifies the X-Chromosome.</title>
        <authorList>
            <person name="Serra L."/>
            <person name="Macchietto M."/>
            <person name="Macias-Munoz A."/>
            <person name="McGill C.J."/>
            <person name="Rodriguez I.M."/>
            <person name="Rodriguez B."/>
            <person name="Murad R."/>
            <person name="Mortazavi A."/>
        </authorList>
    </citation>
    <scope>NUCLEOTIDE SEQUENCE [LARGE SCALE GENOMIC DNA]</scope>
    <source>
        <strain evidence="14 15">ALL</strain>
    </source>
</reference>
<dbReference type="InterPro" id="IPR009017">
    <property type="entry name" value="GFP"/>
</dbReference>
<evidence type="ECO:0000256" key="6">
    <source>
        <dbReference type="ARBA" id="ARBA00022737"/>
    </source>
</evidence>
<feature type="compositionally biased region" description="Low complexity" evidence="11">
    <location>
        <begin position="362"/>
        <end position="374"/>
    </location>
</feature>
<evidence type="ECO:0008006" key="16">
    <source>
        <dbReference type="Google" id="ProtNLM"/>
    </source>
</evidence>
<evidence type="ECO:0000256" key="10">
    <source>
        <dbReference type="PROSITE-ProRule" id="PRU00076"/>
    </source>
</evidence>
<dbReference type="InterPro" id="IPR049883">
    <property type="entry name" value="NOTCH1_EGF-like"/>
</dbReference>
<dbReference type="OrthoDB" id="9990982at2759"/>
<feature type="domain" description="EGF-like" evidence="12">
    <location>
        <begin position="234"/>
        <end position="274"/>
    </location>
</feature>
<dbReference type="CDD" id="cd00054">
    <property type="entry name" value="EGF_CA"/>
    <property type="match status" value="1"/>
</dbReference>
<dbReference type="PROSITE" id="PS01186">
    <property type="entry name" value="EGF_2"/>
    <property type="match status" value="2"/>
</dbReference>
<dbReference type="GO" id="GO:0005509">
    <property type="term" value="F:calcium ion binding"/>
    <property type="evidence" value="ECO:0007669"/>
    <property type="project" value="InterPro"/>
</dbReference>
<dbReference type="PROSITE" id="PS01187">
    <property type="entry name" value="EGF_CA"/>
    <property type="match status" value="1"/>
</dbReference>
<dbReference type="SUPFAM" id="SSF54511">
    <property type="entry name" value="GFP-like"/>
    <property type="match status" value="1"/>
</dbReference>
<evidence type="ECO:0000256" key="1">
    <source>
        <dbReference type="ARBA" id="ARBA00004498"/>
    </source>
</evidence>
<evidence type="ECO:0000313" key="14">
    <source>
        <dbReference type="EMBL" id="TKR60669.1"/>
    </source>
</evidence>
<evidence type="ECO:0000256" key="2">
    <source>
        <dbReference type="ARBA" id="ARBA00022525"/>
    </source>
</evidence>
<dbReference type="InterPro" id="IPR001881">
    <property type="entry name" value="EGF-like_Ca-bd_dom"/>
</dbReference>
<dbReference type="Gene3D" id="2.40.155.10">
    <property type="entry name" value="Green fluorescent protein"/>
    <property type="match status" value="1"/>
</dbReference>
<organism evidence="14 15">
    <name type="scientific">Steinernema carpocapsae</name>
    <name type="common">Entomopathogenic nematode</name>
    <dbReference type="NCBI Taxonomy" id="34508"/>
    <lineage>
        <taxon>Eukaryota</taxon>
        <taxon>Metazoa</taxon>
        <taxon>Ecdysozoa</taxon>
        <taxon>Nematoda</taxon>
        <taxon>Chromadorea</taxon>
        <taxon>Rhabditida</taxon>
        <taxon>Tylenchina</taxon>
        <taxon>Panagrolaimomorpha</taxon>
        <taxon>Strongyloidoidea</taxon>
        <taxon>Steinernematidae</taxon>
        <taxon>Steinernema</taxon>
    </lineage>
</organism>
<dbReference type="SMART" id="SM00179">
    <property type="entry name" value="EGF_CA"/>
    <property type="match status" value="3"/>
</dbReference>
<dbReference type="STRING" id="34508.A0A4U5LWU2"/>
<dbReference type="InterPro" id="IPR000152">
    <property type="entry name" value="EGF-type_Asp/Asn_hydroxyl_site"/>
</dbReference>
<keyword evidence="3" id="KW-0272">Extracellular matrix</keyword>
<accession>A0A4U5LWU2</accession>
<keyword evidence="5" id="KW-0732">Signal</keyword>
<keyword evidence="8 10" id="KW-1015">Disulfide bond</keyword>
<dbReference type="Proteomes" id="UP000298663">
    <property type="component" value="Unassembled WGS sequence"/>
</dbReference>
<evidence type="ECO:0000259" key="12">
    <source>
        <dbReference type="PROSITE" id="PS50026"/>
    </source>
</evidence>
<dbReference type="AlphaFoldDB" id="A0A4U5LWU2"/>
<keyword evidence="9" id="KW-0325">Glycoprotein</keyword>
<dbReference type="Pfam" id="PF07645">
    <property type="entry name" value="EGF_CA"/>
    <property type="match status" value="1"/>
</dbReference>
<evidence type="ECO:0000256" key="9">
    <source>
        <dbReference type="ARBA" id="ARBA00023180"/>
    </source>
</evidence>
<sequence length="596" mass="67698">MGWLFSKVHHANEYNGFDLTGGVFNRTVTIHLGERYKVAIRQEFSGRHIQDYYAAKTTVTGTLPEVPEGSEVVFDDHEENYRREGSGYVRSYAAQSIRIVYSGGRHESFQMSVDQLIQYKECPFKTFNKAESVQMRFRQVNVHYEPENQLVRFGVSYTSGDEEPARQHQTRDPSHQTQEASEEEQVDPCTSGEHLCNQPNMRCQVESPSYRCICDRGFSAVADAAVQVGFSCVDLDECARGDHNCDRNAECRNLPGTFECACRDGFYGDGYFCESPEGSQTEGNTIEEVAPAGPEHSQHHQHHQHQQNEHQETMPAASADGCTSHQECHQWGECVFGQNGQPGHCKCRGWYVGDGVNHCGPPEENVQPQQPQQPQEHHHQHHQHQNHQNQQQQQGVQCDGTVCDVNADCNPAPDGGMECVCRAGFSGTGLECESLSGEQHSHQHQHHHQKQPEQSSDQCHTHDECGENAYCKLISELEAYQCACRDRHSRVGGVCVRDHEDECNNHEMCGENGFCHYNREEQFYQCKCREGTEKIGGICTRPADKVEVEEYEEVEEDTRMCNQFKICHKEADCVYEWNTTLSKGIFNCRCKTCRRL</sequence>
<feature type="disulfide bond" evidence="10">
    <location>
        <begin position="509"/>
        <end position="526"/>
    </location>
</feature>
<keyword evidence="4 10" id="KW-0245">EGF-like domain</keyword>
<feature type="region of interest" description="Disordered" evidence="11">
    <location>
        <begin position="358"/>
        <end position="391"/>
    </location>
</feature>
<dbReference type="PANTHER" id="PTHR24039:SF28">
    <property type="entry name" value="EGF-LIKE DOMAIN-CONTAINING PROTEIN"/>
    <property type="match status" value="1"/>
</dbReference>
<feature type="region of interest" description="Disordered" evidence="11">
    <location>
        <begin position="436"/>
        <end position="458"/>
    </location>
</feature>
<evidence type="ECO:0000256" key="11">
    <source>
        <dbReference type="SAM" id="MobiDB-lite"/>
    </source>
</evidence>
<keyword evidence="2" id="KW-0964">Secreted</keyword>
<feature type="domain" description="Nidogen G2 beta-barrel" evidence="13">
    <location>
        <begin position="1"/>
        <end position="169"/>
    </location>
</feature>
<dbReference type="InterPro" id="IPR006605">
    <property type="entry name" value="G2_nidogen/fibulin_G2F"/>
</dbReference>
<comment type="subcellular location">
    <subcellularLocation>
        <location evidence="1">Secreted</location>
        <location evidence="1">Extracellular space</location>
        <location evidence="1">Extracellular matrix</location>
    </subcellularLocation>
</comment>
<dbReference type="PROSITE" id="PS50026">
    <property type="entry name" value="EGF_3"/>
    <property type="match status" value="4"/>
</dbReference>
<dbReference type="Pfam" id="PF07474">
    <property type="entry name" value="G2F"/>
    <property type="match status" value="1"/>
</dbReference>
<dbReference type="PROSITE" id="PS00010">
    <property type="entry name" value="ASX_HYDROXYL"/>
    <property type="match status" value="1"/>
</dbReference>
<dbReference type="InterPro" id="IPR018097">
    <property type="entry name" value="EGF_Ca-bd_CS"/>
</dbReference>
<feature type="region of interest" description="Disordered" evidence="11">
    <location>
        <begin position="292"/>
        <end position="319"/>
    </location>
</feature>
<proteinExistence type="predicted"/>
<evidence type="ECO:0000256" key="8">
    <source>
        <dbReference type="ARBA" id="ARBA00023157"/>
    </source>
</evidence>
<dbReference type="SMART" id="SM00682">
    <property type="entry name" value="G2F"/>
    <property type="match status" value="1"/>
</dbReference>
<evidence type="ECO:0000256" key="7">
    <source>
        <dbReference type="ARBA" id="ARBA00022837"/>
    </source>
</evidence>
<protein>
    <recommendedName>
        <fullName evidence="16">EGF-like domain-containing protein</fullName>
    </recommendedName>
</protein>
<feature type="disulfide bond" evidence="10">
    <location>
        <begin position="328"/>
        <end position="345"/>
    </location>
</feature>
<evidence type="ECO:0000256" key="3">
    <source>
        <dbReference type="ARBA" id="ARBA00022530"/>
    </source>
</evidence>
<feature type="compositionally biased region" description="Basic and acidic residues" evidence="11">
    <location>
        <begin position="163"/>
        <end position="174"/>
    </location>
</feature>
<feature type="region of interest" description="Disordered" evidence="11">
    <location>
        <begin position="159"/>
        <end position="185"/>
    </location>
</feature>
<dbReference type="SMART" id="SM00181">
    <property type="entry name" value="EGF"/>
    <property type="match status" value="5"/>
</dbReference>
<evidence type="ECO:0000256" key="5">
    <source>
        <dbReference type="ARBA" id="ARBA00022729"/>
    </source>
</evidence>
<keyword evidence="6" id="KW-0677">Repeat</keyword>
<evidence type="ECO:0000259" key="13">
    <source>
        <dbReference type="PROSITE" id="PS50993"/>
    </source>
</evidence>
<feature type="domain" description="EGF-like" evidence="12">
    <location>
        <begin position="318"/>
        <end position="360"/>
    </location>
</feature>
<dbReference type="Gene3D" id="2.10.25.10">
    <property type="entry name" value="Laminin"/>
    <property type="match status" value="3"/>
</dbReference>
<keyword evidence="15" id="KW-1185">Reference proteome</keyword>
<dbReference type="EMBL" id="AZBU02000011">
    <property type="protein sequence ID" value="TKR60669.1"/>
    <property type="molecule type" value="Genomic_DNA"/>
</dbReference>
<feature type="domain" description="EGF-like" evidence="12">
    <location>
        <begin position="394"/>
        <end position="433"/>
    </location>
</feature>
<name>A0A4U5LWU2_STECR</name>
<dbReference type="FunFam" id="2.10.25.10:FF:000038">
    <property type="entry name" value="Fibrillin 2"/>
    <property type="match status" value="1"/>
</dbReference>
<comment type="caution">
    <text evidence="10">Lacks conserved residue(s) required for the propagation of feature annotation.</text>
</comment>
<evidence type="ECO:0000313" key="15">
    <source>
        <dbReference type="Proteomes" id="UP000298663"/>
    </source>
</evidence>
<feature type="domain" description="EGF-like" evidence="12">
    <location>
        <begin position="499"/>
        <end position="540"/>
    </location>
</feature>
<dbReference type="SUPFAM" id="SSF57196">
    <property type="entry name" value="EGF/Laminin"/>
    <property type="match status" value="2"/>
</dbReference>
<dbReference type="InterPro" id="IPR000742">
    <property type="entry name" value="EGF"/>
</dbReference>
<evidence type="ECO:0000256" key="4">
    <source>
        <dbReference type="ARBA" id="ARBA00022536"/>
    </source>
</evidence>
<dbReference type="InterPro" id="IPR024731">
    <property type="entry name" value="NELL2-like_EGF"/>
</dbReference>
<comment type="caution">
    <text evidence="14">The sequence shown here is derived from an EMBL/GenBank/DDBJ whole genome shotgun (WGS) entry which is preliminary data.</text>
</comment>
<dbReference type="PROSITE" id="PS50993">
    <property type="entry name" value="NIDOGEN_G2"/>
    <property type="match status" value="1"/>
</dbReference>
<dbReference type="Pfam" id="PF12947">
    <property type="entry name" value="EGF_3"/>
    <property type="match status" value="1"/>
</dbReference>
<gene>
    <name evidence="14" type="ORF">L596_027881</name>
</gene>
<dbReference type="PANTHER" id="PTHR24039">
    <property type="entry name" value="FIBRILLIN-RELATED"/>
    <property type="match status" value="1"/>
</dbReference>
<keyword evidence="7" id="KW-0106">Calcium</keyword>
<reference evidence="14 15" key="1">
    <citation type="journal article" date="2015" name="Genome Biol.">
        <title>Comparative genomics of Steinernema reveals deeply conserved gene regulatory networks.</title>
        <authorList>
            <person name="Dillman A.R."/>
            <person name="Macchietto M."/>
            <person name="Porter C.F."/>
            <person name="Rogers A."/>
            <person name="Williams B."/>
            <person name="Antoshechkin I."/>
            <person name="Lee M.M."/>
            <person name="Goodwin Z."/>
            <person name="Lu X."/>
            <person name="Lewis E.E."/>
            <person name="Goodrich-Blair H."/>
            <person name="Stock S.P."/>
            <person name="Adams B.J."/>
            <person name="Sternberg P.W."/>
            <person name="Mortazavi A."/>
        </authorList>
    </citation>
    <scope>NUCLEOTIDE SEQUENCE [LARGE SCALE GENOMIC DNA]</scope>
    <source>
        <strain evidence="14 15">ALL</strain>
    </source>
</reference>